<comment type="caution">
    <text evidence="1">The sequence shown here is derived from an EMBL/GenBank/DDBJ whole genome shotgun (WGS) entry which is preliminary data.</text>
</comment>
<dbReference type="EMBL" id="BORP01000004">
    <property type="protein sequence ID" value="GIO27740.1"/>
    <property type="molecule type" value="Genomic_DNA"/>
</dbReference>
<dbReference type="InterPro" id="IPR013324">
    <property type="entry name" value="RNA_pol_sigma_r3/r4-like"/>
</dbReference>
<organism evidence="1 2">
    <name type="scientific">Ornithinibacillus bavariensis</name>
    <dbReference type="NCBI Taxonomy" id="545502"/>
    <lineage>
        <taxon>Bacteria</taxon>
        <taxon>Bacillati</taxon>
        <taxon>Bacillota</taxon>
        <taxon>Bacilli</taxon>
        <taxon>Bacillales</taxon>
        <taxon>Bacillaceae</taxon>
        <taxon>Ornithinibacillus</taxon>
    </lineage>
</organism>
<gene>
    <name evidence="1" type="ORF">J43TS3_23510</name>
</gene>
<protein>
    <recommendedName>
        <fullName evidence="3">Phage protein</fullName>
    </recommendedName>
</protein>
<accession>A0A919XBQ3</accession>
<proteinExistence type="predicted"/>
<name>A0A919XBQ3_9BACI</name>
<reference evidence="1" key="1">
    <citation type="submission" date="2021-03" db="EMBL/GenBank/DDBJ databases">
        <title>Antimicrobial resistance genes in bacteria isolated from Japanese honey, and their potential for conferring macrolide and lincosamide resistance in the American foulbrood pathogen Paenibacillus larvae.</title>
        <authorList>
            <person name="Okamoto M."/>
            <person name="Kumagai M."/>
            <person name="Kanamori H."/>
            <person name="Takamatsu D."/>
        </authorList>
    </citation>
    <scope>NUCLEOTIDE SEQUENCE</scope>
    <source>
        <strain evidence="1">J43TS3</strain>
    </source>
</reference>
<dbReference type="SUPFAM" id="SSF88659">
    <property type="entry name" value="Sigma3 and sigma4 domains of RNA polymerase sigma factors"/>
    <property type="match status" value="1"/>
</dbReference>
<sequence>MMYQWIKDYQQLQQDMDYLEYQIARNKKELKRWTSGDLQNVKLNDKSVAANLENTIFELEYELAHKMNDLYDAKKLISSFKGIDHQILYQKYVEDRTLESIAEQLNYSAGYIYKKHAEIMRVLKFAHDLNLTFSSSK</sequence>
<keyword evidence="2" id="KW-1185">Reference proteome</keyword>
<evidence type="ECO:0000313" key="1">
    <source>
        <dbReference type="EMBL" id="GIO27740.1"/>
    </source>
</evidence>
<evidence type="ECO:0000313" key="2">
    <source>
        <dbReference type="Proteomes" id="UP000676917"/>
    </source>
</evidence>
<evidence type="ECO:0008006" key="3">
    <source>
        <dbReference type="Google" id="ProtNLM"/>
    </source>
</evidence>
<dbReference type="Proteomes" id="UP000676917">
    <property type="component" value="Unassembled WGS sequence"/>
</dbReference>
<dbReference type="AlphaFoldDB" id="A0A919XBQ3"/>